<dbReference type="EMBL" id="CP036282">
    <property type="protein sequence ID" value="QDL56685.1"/>
    <property type="molecule type" value="Genomic_DNA"/>
</dbReference>
<gene>
    <name evidence="3" type="ORF">EXZ61_05505</name>
</gene>
<feature type="chain" id="PRO_5022216331" evidence="1">
    <location>
        <begin position="28"/>
        <end position="389"/>
    </location>
</feature>
<dbReference type="Proteomes" id="UP000317365">
    <property type="component" value="Chromosome"/>
</dbReference>
<evidence type="ECO:0000313" key="3">
    <source>
        <dbReference type="EMBL" id="QDL56685.1"/>
    </source>
</evidence>
<evidence type="ECO:0000259" key="2">
    <source>
        <dbReference type="Pfam" id="PF00144"/>
    </source>
</evidence>
<reference evidence="4" key="1">
    <citation type="submission" date="2019-02" db="EMBL/GenBank/DDBJ databases">
        <title>Complete genome sequence of Rhodoferax sp. Gr-4.</title>
        <authorList>
            <person name="Jin L."/>
        </authorList>
    </citation>
    <scope>NUCLEOTIDE SEQUENCE [LARGE SCALE GENOMIC DNA]</scope>
    <source>
        <strain evidence="4">Gr-4</strain>
    </source>
</reference>
<dbReference type="InterPro" id="IPR012338">
    <property type="entry name" value="Beta-lactam/transpept-like"/>
</dbReference>
<dbReference type="Gene3D" id="3.40.710.10">
    <property type="entry name" value="DD-peptidase/beta-lactamase superfamily"/>
    <property type="match status" value="1"/>
</dbReference>
<protein>
    <submittedName>
        <fullName evidence="3">Class A beta-lactamase-related serine hydrolase</fullName>
    </submittedName>
</protein>
<organism evidence="3 4">
    <name type="scientific">Rhodoferax aquaticus</name>
    <dbReference type="NCBI Taxonomy" id="2527691"/>
    <lineage>
        <taxon>Bacteria</taxon>
        <taxon>Pseudomonadati</taxon>
        <taxon>Pseudomonadota</taxon>
        <taxon>Betaproteobacteria</taxon>
        <taxon>Burkholderiales</taxon>
        <taxon>Comamonadaceae</taxon>
        <taxon>Rhodoferax</taxon>
    </lineage>
</organism>
<dbReference type="KEGG" id="rhg:EXZ61_05505"/>
<keyword evidence="1" id="KW-0732">Signal</keyword>
<dbReference type="InterPro" id="IPR050789">
    <property type="entry name" value="Diverse_Enzym_Activities"/>
</dbReference>
<keyword evidence="4" id="KW-1185">Reference proteome</keyword>
<proteinExistence type="predicted"/>
<sequence length="389" mass="42747">MQISKLLAWGRLALCIPAFSQSSNPYADGNAAAPDEWLLVKKGNPWWYETKPSPTPVQLQKRAPTAAEQAIIDRARALVANRPAKAFVLMDGDTVLYSETKAPADADSVFFGFSMGKTVTAMAAGQAICAGKLKLETKASEVMPELNGKALGNATVRDLLRMASGAADPNPDSSVWTPDQFKEWGRGNLNLVNLVTEDRIAKAAKGVFSDFKPGEVSTYKSTDPYVLGIMVSRATGTVWSQWIQEQILNPMGAAKPGLYVQDRQQNGLADSGLRMRLEDWMRFAVWVKRSSKEAGCFGDYVRAATSTQISNGSNPSTRKMGKLFGGYGYFTWTENSIVPNTAWASGWGGQRIGWNTDPNNNRMVITFSNVESWMPDVYELSKDWNRLSK</sequence>
<feature type="domain" description="Beta-lactamase-related" evidence="2">
    <location>
        <begin position="78"/>
        <end position="376"/>
    </location>
</feature>
<feature type="signal peptide" evidence="1">
    <location>
        <begin position="1"/>
        <end position="27"/>
    </location>
</feature>
<accession>A0A515EVH5</accession>
<dbReference type="GO" id="GO:0016787">
    <property type="term" value="F:hydrolase activity"/>
    <property type="evidence" value="ECO:0007669"/>
    <property type="project" value="UniProtKB-KW"/>
</dbReference>
<dbReference type="AlphaFoldDB" id="A0A515EVH5"/>
<name>A0A515EVH5_9BURK</name>
<keyword evidence="3" id="KW-0378">Hydrolase</keyword>
<evidence type="ECO:0000256" key="1">
    <source>
        <dbReference type="SAM" id="SignalP"/>
    </source>
</evidence>
<dbReference type="SUPFAM" id="SSF56601">
    <property type="entry name" value="beta-lactamase/transpeptidase-like"/>
    <property type="match status" value="1"/>
</dbReference>
<reference evidence="4" key="2">
    <citation type="journal article" date="2020" name="Int. J. Syst. Evol. Microbiol.">
        <title>Genomic insights into a novel species Rhodoferax aquaticus sp. nov., isolated from freshwater.</title>
        <authorList>
            <person name="Li T."/>
            <person name="Zhuo Y."/>
            <person name="Jin C.Z."/>
            <person name="Wu X."/>
            <person name="Ko S.R."/>
            <person name="Jin F.J."/>
            <person name="Ahn C.Y."/>
            <person name="Oh H.M."/>
            <person name="Lee H.G."/>
            <person name="Jin L."/>
        </authorList>
    </citation>
    <scope>NUCLEOTIDE SEQUENCE [LARGE SCALE GENOMIC DNA]</scope>
    <source>
        <strain evidence="4">Gr-4</strain>
    </source>
</reference>
<dbReference type="Pfam" id="PF00144">
    <property type="entry name" value="Beta-lactamase"/>
    <property type="match status" value="1"/>
</dbReference>
<evidence type="ECO:0000313" key="4">
    <source>
        <dbReference type="Proteomes" id="UP000317365"/>
    </source>
</evidence>
<dbReference type="InterPro" id="IPR001466">
    <property type="entry name" value="Beta-lactam-related"/>
</dbReference>
<dbReference type="PANTHER" id="PTHR43283">
    <property type="entry name" value="BETA-LACTAMASE-RELATED"/>
    <property type="match status" value="1"/>
</dbReference>